<dbReference type="SUPFAM" id="SSF51735">
    <property type="entry name" value="NAD(P)-binding Rossmann-fold domains"/>
    <property type="match status" value="1"/>
</dbReference>
<organism evidence="2 3">
    <name type="scientific">Coraliomargarita akajimensis (strain DSM 45221 / IAM 15411 / JCM 23193 / KCTC 12865 / 04OKA010-24)</name>
    <dbReference type="NCBI Taxonomy" id="583355"/>
    <lineage>
        <taxon>Bacteria</taxon>
        <taxon>Pseudomonadati</taxon>
        <taxon>Verrucomicrobiota</taxon>
        <taxon>Opitutia</taxon>
        <taxon>Puniceicoccales</taxon>
        <taxon>Coraliomargaritaceae</taxon>
        <taxon>Coraliomargarita</taxon>
    </lineage>
</organism>
<dbReference type="HOGENOM" id="CLU_025711_1_2_0"/>
<dbReference type="Proteomes" id="UP000000925">
    <property type="component" value="Chromosome"/>
</dbReference>
<name>D5ELM8_CORAD</name>
<dbReference type="AlphaFoldDB" id="D5ELM8"/>
<protein>
    <submittedName>
        <fullName evidence="2">NmrA family protein</fullName>
    </submittedName>
</protein>
<dbReference type="EMBL" id="CP001998">
    <property type="protein sequence ID" value="ADE53203.1"/>
    <property type="molecule type" value="Genomic_DNA"/>
</dbReference>
<dbReference type="OrthoDB" id="9774199at2"/>
<proteinExistence type="predicted"/>
<dbReference type="CDD" id="cd05243">
    <property type="entry name" value="SDR_a5"/>
    <property type="match status" value="1"/>
</dbReference>
<evidence type="ECO:0000259" key="1">
    <source>
        <dbReference type="Pfam" id="PF13460"/>
    </source>
</evidence>
<reference evidence="2 3" key="1">
    <citation type="journal article" date="2010" name="Stand. Genomic Sci.">
        <title>Complete genome sequence of Coraliomargarita akajimensis type strain (04OKA010-24).</title>
        <authorList>
            <person name="Mavromatis K."/>
            <person name="Abt B."/>
            <person name="Brambilla E."/>
            <person name="Lapidus A."/>
            <person name="Copeland A."/>
            <person name="Deshpande S."/>
            <person name="Nolan M."/>
            <person name="Lucas S."/>
            <person name="Tice H."/>
            <person name="Cheng J.F."/>
            <person name="Han C."/>
            <person name="Detter J.C."/>
            <person name="Woyke T."/>
            <person name="Goodwin L."/>
            <person name="Pitluck S."/>
            <person name="Held B."/>
            <person name="Brettin T."/>
            <person name="Tapia R."/>
            <person name="Ivanova N."/>
            <person name="Mikhailova N."/>
            <person name="Pati A."/>
            <person name="Liolios K."/>
            <person name="Chen A."/>
            <person name="Palaniappan K."/>
            <person name="Land M."/>
            <person name="Hauser L."/>
            <person name="Chang Y.J."/>
            <person name="Jeffries C.D."/>
            <person name="Rohde M."/>
            <person name="Goker M."/>
            <person name="Bristow J."/>
            <person name="Eisen J.A."/>
            <person name="Markowitz V."/>
            <person name="Hugenholtz P."/>
            <person name="Klenk H.P."/>
            <person name="Kyrpides N.C."/>
        </authorList>
    </citation>
    <scope>NUCLEOTIDE SEQUENCE [LARGE SCALE GENOMIC DNA]</scope>
    <source>
        <strain evidence="3">DSM 45221 / IAM 15411 / JCM 23193 / KCTC 12865</strain>
    </source>
</reference>
<dbReference type="InterPro" id="IPR036291">
    <property type="entry name" value="NAD(P)-bd_dom_sf"/>
</dbReference>
<dbReference type="Pfam" id="PF13460">
    <property type="entry name" value="NAD_binding_10"/>
    <property type="match status" value="1"/>
</dbReference>
<accession>D5ELM8</accession>
<feature type="domain" description="NAD(P)-binding" evidence="1">
    <location>
        <begin position="7"/>
        <end position="188"/>
    </location>
</feature>
<dbReference type="InterPro" id="IPR016040">
    <property type="entry name" value="NAD(P)-bd_dom"/>
</dbReference>
<dbReference type="PANTHER" id="PTHR15020:SF50">
    <property type="entry name" value="UPF0659 PROTEIN YMR090W"/>
    <property type="match status" value="1"/>
</dbReference>
<dbReference type="eggNOG" id="COG0702">
    <property type="taxonomic scope" value="Bacteria"/>
</dbReference>
<dbReference type="STRING" id="583355.Caka_0176"/>
<evidence type="ECO:0000313" key="3">
    <source>
        <dbReference type="Proteomes" id="UP000000925"/>
    </source>
</evidence>
<evidence type="ECO:0000313" key="2">
    <source>
        <dbReference type="EMBL" id="ADE53203.1"/>
    </source>
</evidence>
<dbReference type="KEGG" id="caa:Caka_0176"/>
<dbReference type="PANTHER" id="PTHR15020">
    <property type="entry name" value="FLAVIN REDUCTASE-RELATED"/>
    <property type="match status" value="1"/>
</dbReference>
<dbReference type="Gene3D" id="3.40.50.720">
    <property type="entry name" value="NAD(P)-binding Rossmann-like Domain"/>
    <property type="match status" value="1"/>
</dbReference>
<gene>
    <name evidence="2" type="ordered locus">Caka_0176</name>
</gene>
<sequence>MRILVIGATGAIGKQLVPQLLEDDHQVIAMIRDPDKGQALTELGAELCIADLEGAIEHAFVNIDLVVFTAGSGSHTGKDKTLMVDLWGAVRCIHAAEMQTKPPQFIMVSALKAKDPERGSAALKPYLVAKHAADEYLRHSQLNYSIVRPGRLHDPETIPPYTVSPPSDAYEGFTSRINVARYIAQLIRQFPDCTRQTVDLLDTQ</sequence>
<keyword evidence="3" id="KW-1185">Reference proteome</keyword>
<dbReference type="RefSeq" id="WP_013041929.1">
    <property type="nucleotide sequence ID" value="NC_014008.1"/>
</dbReference>